<evidence type="ECO:0008006" key="4">
    <source>
        <dbReference type="Google" id="ProtNLM"/>
    </source>
</evidence>
<keyword evidence="1" id="KW-0812">Transmembrane</keyword>
<keyword evidence="1" id="KW-1133">Transmembrane helix</keyword>
<name>A0A426D879_9LACO</name>
<comment type="caution">
    <text evidence="2">The sequence shown here is derived from an EMBL/GenBank/DDBJ whole genome shotgun (WGS) entry which is preliminary data.</text>
</comment>
<dbReference type="RefSeq" id="WP_125071981.1">
    <property type="nucleotide sequence ID" value="NZ_QWZQ01000014.1"/>
</dbReference>
<sequence length="69" mass="7948">MSVSELTRLFNHLRQQLIVWAVTAVGLAVMRTFLLPTLLTFVFWCSVGYCLLLFIGLVIVTILRLRHQD</sequence>
<feature type="transmembrane region" description="Helical" evidence="1">
    <location>
        <begin position="17"/>
        <end position="35"/>
    </location>
</feature>
<reference evidence="2 3" key="1">
    <citation type="submission" date="2018-08" db="EMBL/GenBank/DDBJ databases">
        <title>Genome Lactobacillus garii FI11369.</title>
        <authorList>
            <person name="Diaz M."/>
            <person name="Narbad A."/>
        </authorList>
    </citation>
    <scope>NUCLEOTIDE SEQUENCE [LARGE SCALE GENOMIC DNA]</scope>
    <source>
        <strain evidence="2 3">FI11369</strain>
    </source>
</reference>
<gene>
    <name evidence="2" type="ORF">D1831_05785</name>
</gene>
<dbReference type="OrthoDB" id="2304644at2"/>
<keyword evidence="1" id="KW-0472">Membrane</keyword>
<evidence type="ECO:0000256" key="1">
    <source>
        <dbReference type="SAM" id="Phobius"/>
    </source>
</evidence>
<evidence type="ECO:0000313" key="3">
    <source>
        <dbReference type="Proteomes" id="UP000283633"/>
    </source>
</evidence>
<feature type="transmembrane region" description="Helical" evidence="1">
    <location>
        <begin position="41"/>
        <end position="63"/>
    </location>
</feature>
<keyword evidence="3" id="KW-1185">Reference proteome</keyword>
<organism evidence="2 3">
    <name type="scientific">Lactiplantibacillus garii</name>
    <dbReference type="NCBI Taxonomy" id="2306423"/>
    <lineage>
        <taxon>Bacteria</taxon>
        <taxon>Bacillati</taxon>
        <taxon>Bacillota</taxon>
        <taxon>Bacilli</taxon>
        <taxon>Lactobacillales</taxon>
        <taxon>Lactobacillaceae</taxon>
        <taxon>Lactiplantibacillus</taxon>
    </lineage>
</organism>
<evidence type="ECO:0000313" key="2">
    <source>
        <dbReference type="EMBL" id="RRK10812.1"/>
    </source>
</evidence>
<accession>A0A426D879</accession>
<protein>
    <recommendedName>
        <fullName evidence="4">Prophage Lp3 protein 24</fullName>
    </recommendedName>
</protein>
<proteinExistence type="predicted"/>
<dbReference type="Proteomes" id="UP000283633">
    <property type="component" value="Unassembled WGS sequence"/>
</dbReference>
<dbReference type="AlphaFoldDB" id="A0A426D879"/>
<dbReference type="EMBL" id="QWZQ01000014">
    <property type="protein sequence ID" value="RRK10812.1"/>
    <property type="molecule type" value="Genomic_DNA"/>
</dbReference>